<keyword evidence="2" id="KW-1003">Cell membrane</keyword>
<dbReference type="RefSeq" id="WP_378923941.1">
    <property type="nucleotide sequence ID" value="NZ_JBHLTO010000001.1"/>
</dbReference>
<evidence type="ECO:0000256" key="6">
    <source>
        <dbReference type="ARBA" id="ARBA00023136"/>
    </source>
</evidence>
<evidence type="ECO:0000256" key="4">
    <source>
        <dbReference type="ARBA" id="ARBA00022692"/>
    </source>
</evidence>
<dbReference type="InterPro" id="IPR051800">
    <property type="entry name" value="PqiA-PqiB_transport"/>
</dbReference>
<evidence type="ECO:0000313" key="9">
    <source>
        <dbReference type="Proteomes" id="UP000617628"/>
    </source>
</evidence>
<keyword evidence="3" id="KW-0997">Cell inner membrane</keyword>
<dbReference type="AlphaFoldDB" id="A0A934RZY0"/>
<evidence type="ECO:0000313" key="8">
    <source>
        <dbReference type="EMBL" id="MBK1876924.1"/>
    </source>
</evidence>
<gene>
    <name evidence="8" type="ORF">JIN87_08600</name>
</gene>
<sequence length="272" mass="29250">MLALLVGAYMIFKELRNEGPRVTVAFQDGAGLEAGKTKVQHKGLTVGTVDSVALSKDLSEVEAVITLNRSAKGLARDGSDFWILRPQIGLEGVTGLGTILSGPSIQVAPGIGPFKKRFTGLDRAPLQGSQLGYHYTLRVDQLGSLNPGAPVLYKQFKVGEVVETKLAPDATAILITILINSPYDKLVRTNSVFWNASGIDMKVGLLGAKIQTDSLQSVLTGGIMFATPEDLEDGELAPENTEFPLQKEADSDWHEWKPIIQLEQEGNAPSLP</sequence>
<feature type="domain" description="Mce/MlaD" evidence="7">
    <location>
        <begin position="19"/>
        <end position="110"/>
    </location>
</feature>
<name>A0A934RZY0_9BACT</name>
<dbReference type="EMBL" id="JAENIL010000013">
    <property type="protein sequence ID" value="MBK1876924.1"/>
    <property type="molecule type" value="Genomic_DNA"/>
</dbReference>
<evidence type="ECO:0000256" key="2">
    <source>
        <dbReference type="ARBA" id="ARBA00022475"/>
    </source>
</evidence>
<organism evidence="8 9">
    <name type="scientific">Pelagicoccus mobilis</name>
    <dbReference type="NCBI Taxonomy" id="415221"/>
    <lineage>
        <taxon>Bacteria</taxon>
        <taxon>Pseudomonadati</taxon>
        <taxon>Verrucomicrobiota</taxon>
        <taxon>Opitutia</taxon>
        <taxon>Puniceicoccales</taxon>
        <taxon>Pelagicoccaceae</taxon>
        <taxon>Pelagicoccus</taxon>
    </lineage>
</organism>
<evidence type="ECO:0000259" key="7">
    <source>
        <dbReference type="Pfam" id="PF02470"/>
    </source>
</evidence>
<comment type="subcellular location">
    <subcellularLocation>
        <location evidence="1">Cell inner membrane</location>
    </subcellularLocation>
</comment>
<reference evidence="8" key="1">
    <citation type="submission" date="2021-01" db="EMBL/GenBank/DDBJ databases">
        <title>Modified the classification status of verrucomicrobia.</title>
        <authorList>
            <person name="Feng X."/>
        </authorList>
    </citation>
    <scope>NUCLEOTIDE SEQUENCE</scope>
    <source>
        <strain evidence="8">KCTC 13126</strain>
    </source>
</reference>
<evidence type="ECO:0000256" key="1">
    <source>
        <dbReference type="ARBA" id="ARBA00004533"/>
    </source>
</evidence>
<feature type="domain" description="Mce/MlaD" evidence="7">
    <location>
        <begin position="132"/>
        <end position="192"/>
    </location>
</feature>
<keyword evidence="6" id="KW-0472">Membrane</keyword>
<accession>A0A934RZY0</accession>
<dbReference type="Pfam" id="PF02470">
    <property type="entry name" value="MlaD"/>
    <property type="match status" value="2"/>
</dbReference>
<dbReference type="GO" id="GO:0005886">
    <property type="term" value="C:plasma membrane"/>
    <property type="evidence" value="ECO:0007669"/>
    <property type="project" value="UniProtKB-SubCell"/>
</dbReference>
<dbReference type="InterPro" id="IPR003399">
    <property type="entry name" value="Mce/MlaD"/>
</dbReference>
<evidence type="ECO:0000256" key="3">
    <source>
        <dbReference type="ARBA" id="ARBA00022519"/>
    </source>
</evidence>
<evidence type="ECO:0000256" key="5">
    <source>
        <dbReference type="ARBA" id="ARBA00022989"/>
    </source>
</evidence>
<dbReference type="PANTHER" id="PTHR30462">
    <property type="entry name" value="INTERMEMBRANE TRANSPORT PROTEIN PQIB-RELATED"/>
    <property type="match status" value="1"/>
</dbReference>
<keyword evidence="4" id="KW-0812">Transmembrane</keyword>
<comment type="caution">
    <text evidence="8">The sequence shown here is derived from an EMBL/GenBank/DDBJ whole genome shotgun (WGS) entry which is preliminary data.</text>
</comment>
<keyword evidence="5" id="KW-1133">Transmembrane helix</keyword>
<keyword evidence="9" id="KW-1185">Reference proteome</keyword>
<protein>
    <submittedName>
        <fullName evidence="8">MCE family protein</fullName>
    </submittedName>
</protein>
<proteinExistence type="predicted"/>
<dbReference type="Proteomes" id="UP000617628">
    <property type="component" value="Unassembled WGS sequence"/>
</dbReference>
<dbReference type="PANTHER" id="PTHR30462:SF0">
    <property type="entry name" value="INTERMEMBRANE TRANSPORT PROTEIN YEBT"/>
    <property type="match status" value="1"/>
</dbReference>